<dbReference type="EMBL" id="BKCN01000002">
    <property type="protein sequence ID" value="GER03149.1"/>
    <property type="molecule type" value="Genomic_DNA"/>
</dbReference>
<proteinExistence type="predicted"/>
<accession>A0A5A7N7V2</accession>
<dbReference type="AlphaFoldDB" id="A0A5A7N7V2"/>
<protein>
    <submittedName>
        <fullName evidence="1">Uncharacterized protein</fullName>
    </submittedName>
</protein>
<name>A0A5A7N7V2_9PROT</name>
<keyword evidence="2" id="KW-1185">Reference proteome</keyword>
<evidence type="ECO:0000313" key="1">
    <source>
        <dbReference type="EMBL" id="GER03149.1"/>
    </source>
</evidence>
<gene>
    <name evidence="1" type="ORF">JCM17846_08310</name>
</gene>
<sequence length="102" mass="10738">MIEIADLGDSGLAHANGADGIGFDEPDADLLAQSFGEHRCCHPSRRAPANDGDGADGVIRARMMMRRWGRPVTAVHKGLAPIIWAAMEGGAACRQPHPPSPS</sequence>
<dbReference type="Proteomes" id="UP000324996">
    <property type="component" value="Unassembled WGS sequence"/>
</dbReference>
<comment type="caution">
    <text evidence="1">The sequence shown here is derived from an EMBL/GenBank/DDBJ whole genome shotgun (WGS) entry which is preliminary data.</text>
</comment>
<reference evidence="1 2" key="1">
    <citation type="submission" date="2019-09" db="EMBL/GenBank/DDBJ databases">
        <title>NBRP : Genome information of microbial organism related human and environment.</title>
        <authorList>
            <person name="Hattori M."/>
            <person name="Oshima K."/>
            <person name="Inaba H."/>
            <person name="Suda W."/>
            <person name="Sakamoto M."/>
            <person name="Iino T."/>
            <person name="Kitahara M."/>
            <person name="Oshida Y."/>
            <person name="Iida T."/>
            <person name="Kudo T."/>
            <person name="Itoh T."/>
            <person name="Ohkuma M."/>
        </authorList>
    </citation>
    <scope>NUCLEOTIDE SEQUENCE [LARGE SCALE GENOMIC DNA]</scope>
    <source>
        <strain evidence="1 2">Q-1</strain>
    </source>
</reference>
<evidence type="ECO:0000313" key="2">
    <source>
        <dbReference type="Proteomes" id="UP000324996"/>
    </source>
</evidence>
<organism evidence="1 2">
    <name type="scientific">Iodidimonas nitroreducens</name>
    <dbReference type="NCBI Taxonomy" id="1236968"/>
    <lineage>
        <taxon>Bacteria</taxon>
        <taxon>Pseudomonadati</taxon>
        <taxon>Pseudomonadota</taxon>
        <taxon>Alphaproteobacteria</taxon>
        <taxon>Iodidimonadales</taxon>
        <taxon>Iodidimonadaceae</taxon>
        <taxon>Iodidimonas</taxon>
    </lineage>
</organism>